<dbReference type="PANTHER" id="PTHR34364">
    <property type="entry name" value="WAS/WASL-INTERACTING FAMILY PROTEIN"/>
    <property type="match status" value="1"/>
</dbReference>
<accession>A0A8T3AK38</accession>
<dbReference type="EMBL" id="JAGYWB010000016">
    <property type="protein sequence ID" value="KAI0496408.1"/>
    <property type="molecule type" value="Genomic_DNA"/>
</dbReference>
<organism evidence="2 3">
    <name type="scientific">Dendrobium nobile</name>
    <name type="common">Orchid</name>
    <dbReference type="NCBI Taxonomy" id="94219"/>
    <lineage>
        <taxon>Eukaryota</taxon>
        <taxon>Viridiplantae</taxon>
        <taxon>Streptophyta</taxon>
        <taxon>Embryophyta</taxon>
        <taxon>Tracheophyta</taxon>
        <taxon>Spermatophyta</taxon>
        <taxon>Magnoliopsida</taxon>
        <taxon>Liliopsida</taxon>
        <taxon>Asparagales</taxon>
        <taxon>Orchidaceae</taxon>
        <taxon>Epidendroideae</taxon>
        <taxon>Malaxideae</taxon>
        <taxon>Dendrobiinae</taxon>
        <taxon>Dendrobium</taxon>
    </lineage>
</organism>
<gene>
    <name evidence="2" type="ORF">KFK09_022724</name>
</gene>
<dbReference type="AlphaFoldDB" id="A0A8T3AK38"/>
<feature type="transmembrane region" description="Helical" evidence="1">
    <location>
        <begin position="27"/>
        <end position="44"/>
    </location>
</feature>
<dbReference type="PANTHER" id="PTHR34364:SF1">
    <property type="entry name" value="WAS_WASL-INTERACTING FAMILY PROTEIN"/>
    <property type="match status" value="1"/>
</dbReference>
<protein>
    <recommendedName>
        <fullName evidence="4">Transmembrane protein</fullName>
    </recommendedName>
</protein>
<keyword evidence="1" id="KW-1133">Transmembrane helix</keyword>
<comment type="caution">
    <text evidence="2">The sequence shown here is derived from an EMBL/GenBank/DDBJ whole genome shotgun (WGS) entry which is preliminary data.</text>
</comment>
<evidence type="ECO:0008006" key="4">
    <source>
        <dbReference type="Google" id="ProtNLM"/>
    </source>
</evidence>
<proteinExistence type="predicted"/>
<keyword evidence="3" id="KW-1185">Reference proteome</keyword>
<dbReference type="SMR" id="A0A8T3AK38"/>
<dbReference type="Proteomes" id="UP000829196">
    <property type="component" value="Unassembled WGS sequence"/>
</dbReference>
<evidence type="ECO:0000313" key="3">
    <source>
        <dbReference type="Proteomes" id="UP000829196"/>
    </source>
</evidence>
<keyword evidence="1" id="KW-0472">Membrane</keyword>
<evidence type="ECO:0000313" key="2">
    <source>
        <dbReference type="EMBL" id="KAI0496408.1"/>
    </source>
</evidence>
<name>A0A8T3AK38_DENNO</name>
<reference evidence="2" key="1">
    <citation type="journal article" date="2022" name="Front. Genet.">
        <title>Chromosome-Scale Assembly of the Dendrobium nobile Genome Provides Insights Into the Molecular Mechanism of the Biosynthesis of the Medicinal Active Ingredient of Dendrobium.</title>
        <authorList>
            <person name="Xu Q."/>
            <person name="Niu S.-C."/>
            <person name="Li K.-L."/>
            <person name="Zheng P.-J."/>
            <person name="Zhang X.-J."/>
            <person name="Jia Y."/>
            <person name="Liu Y."/>
            <person name="Niu Y.-X."/>
            <person name="Yu L.-H."/>
            <person name="Chen D.-F."/>
            <person name="Zhang G.-Q."/>
        </authorList>
    </citation>
    <scope>NUCLEOTIDE SEQUENCE</scope>
    <source>
        <tissue evidence="2">Leaf</tissue>
    </source>
</reference>
<sequence>MASSSSSVNSKPQAAPSAAKSTFFRRILPALLVANVAVGVYVLLRTSKDEPNQKDERAAEEIPSAPVAIANVTVPQQTIPVRTAVPIKVLPPIPEQEQRELFKWILEEKRKIKPQNASEKKKIDEEKSLLKELIRAKSTPNL</sequence>
<evidence type="ECO:0000256" key="1">
    <source>
        <dbReference type="SAM" id="Phobius"/>
    </source>
</evidence>
<dbReference type="OrthoDB" id="1907935at2759"/>
<keyword evidence="1" id="KW-0812">Transmembrane</keyword>